<organism evidence="1 2">
    <name type="scientific">Austropuccinia psidii MF-1</name>
    <dbReference type="NCBI Taxonomy" id="1389203"/>
    <lineage>
        <taxon>Eukaryota</taxon>
        <taxon>Fungi</taxon>
        <taxon>Dikarya</taxon>
        <taxon>Basidiomycota</taxon>
        <taxon>Pucciniomycotina</taxon>
        <taxon>Pucciniomycetes</taxon>
        <taxon>Pucciniales</taxon>
        <taxon>Sphaerophragmiaceae</taxon>
        <taxon>Austropuccinia</taxon>
    </lineage>
</organism>
<comment type="caution">
    <text evidence="1">The sequence shown here is derived from an EMBL/GenBank/DDBJ whole genome shotgun (WGS) entry which is preliminary data.</text>
</comment>
<dbReference type="EMBL" id="AVOT02035173">
    <property type="protein sequence ID" value="MBW0529462.1"/>
    <property type="molecule type" value="Genomic_DNA"/>
</dbReference>
<sequence length="154" mass="17397">MEVYSSEDSEALLSKSIISSDSLTSETELNEYGKSGVMLKSSGRLAISRRTSQRKSHKPLTSLKIYDAIELICENCQSNYHTSDECSKLFVPVSEDFPEFILKYTSRPINVQGDGNCGHRTVSHYIYKIQDQWSDVSGDLAEEIQKKKDFDEAI</sequence>
<accession>A0A9Q3F0T3</accession>
<dbReference type="Proteomes" id="UP000765509">
    <property type="component" value="Unassembled WGS sequence"/>
</dbReference>
<name>A0A9Q3F0T3_9BASI</name>
<keyword evidence="2" id="KW-1185">Reference proteome</keyword>
<reference evidence="1" key="1">
    <citation type="submission" date="2021-03" db="EMBL/GenBank/DDBJ databases">
        <title>Draft genome sequence of rust myrtle Austropuccinia psidii MF-1, a brazilian biotype.</title>
        <authorList>
            <person name="Quecine M.C."/>
            <person name="Pachon D.M.R."/>
            <person name="Bonatelli M.L."/>
            <person name="Correr F.H."/>
            <person name="Franceschini L.M."/>
            <person name="Leite T.F."/>
            <person name="Margarido G.R.A."/>
            <person name="Almeida C.A."/>
            <person name="Ferrarezi J.A."/>
            <person name="Labate C.A."/>
        </authorList>
    </citation>
    <scope>NUCLEOTIDE SEQUENCE</scope>
    <source>
        <strain evidence="1">MF-1</strain>
    </source>
</reference>
<proteinExistence type="predicted"/>
<gene>
    <name evidence="1" type="ORF">O181_069177</name>
</gene>
<evidence type="ECO:0000313" key="1">
    <source>
        <dbReference type="EMBL" id="MBW0529462.1"/>
    </source>
</evidence>
<dbReference type="CDD" id="cd22744">
    <property type="entry name" value="OTU"/>
    <property type="match status" value="1"/>
</dbReference>
<evidence type="ECO:0000313" key="2">
    <source>
        <dbReference type="Proteomes" id="UP000765509"/>
    </source>
</evidence>
<dbReference type="AlphaFoldDB" id="A0A9Q3F0T3"/>
<protein>
    <submittedName>
        <fullName evidence="1">Uncharacterized protein</fullName>
    </submittedName>
</protein>